<dbReference type="Pfam" id="PF01380">
    <property type="entry name" value="SIS"/>
    <property type="match status" value="2"/>
</dbReference>
<dbReference type="PROSITE" id="PS51464">
    <property type="entry name" value="SIS"/>
    <property type="match status" value="2"/>
</dbReference>
<dbReference type="CDD" id="cd05008">
    <property type="entry name" value="SIS_GlmS_GlmD_1"/>
    <property type="match status" value="1"/>
</dbReference>
<feature type="domain" description="SIS" evidence="10">
    <location>
        <begin position="285"/>
        <end position="425"/>
    </location>
</feature>
<dbReference type="Pfam" id="PF13522">
    <property type="entry name" value="GATase_6"/>
    <property type="match status" value="1"/>
</dbReference>
<dbReference type="InterPro" id="IPR001347">
    <property type="entry name" value="SIS_dom"/>
</dbReference>
<accession>A0ABX0KXP8</accession>
<evidence type="ECO:0000256" key="3">
    <source>
        <dbReference type="ARBA" id="ARBA00016090"/>
    </source>
</evidence>
<dbReference type="GO" id="GO:0004360">
    <property type="term" value="F:glutamine-fructose-6-phosphate transaminase (isomerizing) activity"/>
    <property type="evidence" value="ECO:0007669"/>
    <property type="project" value="UniProtKB-EC"/>
</dbReference>
<dbReference type="CDD" id="cd05009">
    <property type="entry name" value="SIS_GlmS_GlmD_2"/>
    <property type="match status" value="1"/>
</dbReference>
<dbReference type="CDD" id="cd00714">
    <property type="entry name" value="GFAT"/>
    <property type="match status" value="1"/>
</dbReference>
<gene>
    <name evidence="8 11" type="primary">glmS</name>
    <name evidence="11" type="ORF">HA052_00195</name>
</gene>
<dbReference type="NCBIfam" id="NF001484">
    <property type="entry name" value="PRK00331.1"/>
    <property type="match status" value="1"/>
</dbReference>
<name>A0ABX0KXP8_9NEIS</name>
<evidence type="ECO:0000256" key="8">
    <source>
        <dbReference type="HAMAP-Rule" id="MF_00164"/>
    </source>
</evidence>
<comment type="caution">
    <text evidence="11">The sequence shown here is derived from an EMBL/GenBank/DDBJ whole genome shotgun (WGS) entry which is preliminary data.</text>
</comment>
<dbReference type="SUPFAM" id="SSF56235">
    <property type="entry name" value="N-terminal nucleophile aminohydrolases (Ntn hydrolases)"/>
    <property type="match status" value="1"/>
</dbReference>
<keyword evidence="7" id="KW-0315">Glutamine amidotransferase</keyword>
<evidence type="ECO:0000256" key="5">
    <source>
        <dbReference type="ARBA" id="ARBA00022679"/>
    </source>
</evidence>
<evidence type="ECO:0000259" key="9">
    <source>
        <dbReference type="PROSITE" id="PS51278"/>
    </source>
</evidence>
<dbReference type="NCBIfam" id="TIGR01135">
    <property type="entry name" value="glmS"/>
    <property type="match status" value="1"/>
</dbReference>
<evidence type="ECO:0000256" key="4">
    <source>
        <dbReference type="ARBA" id="ARBA00022576"/>
    </source>
</evidence>
<sequence>MCGIVGAIAARNVVPVLVEGLKRLEYRGYDSAGVAVLAGDVIRRVRRVGRVAEMENAAAEESLQGLLGIGHTRWATHGGVTEPNAHPHVSFGKIAVVHNGIIENHEEQRERLKGLGYAFESQTDTEVIAHLVHHYYQAGDSLFDAVKRASRELTGAYAIGVIAVDRPDELVCARMGCPLLVGLGDGENFIASDVSAIVSATRRVIFLEEGDIGRLTRDGVELLDKDDQPAQRPVHVSDVSLASLELGPYSHFMQKEIHEQPKALSDTIDAVQDYGFNPELFGERAGEVLPQLEGVKILACGTSYYAGLTAKYWIETIAGVQCDVEIASEYRYRSAWANPNYLVTTISQSGETLDTMEALKYAKELGHRYALSICNVRESAIPRASELVFFTRAGAEIGVASTKAFTTQLVGLFALAVTLGKMRGKVSAADEARYLDELRHLPGSVQHALNLEPQIKAWSDKFAAKDNALFLGRGLHFPIALEGALKLKEISYIHAEAYPAGELKHGPLALVDEDMPVVVIAPNDALLEKVKSNMQEVRARGGELFVFADLDSHFSESDGVHVIRTPRHVGVLSPVVHAIPVQMLAYHVALARGTDVDKPRNLAKSVTVE</sequence>
<comment type="catalytic activity">
    <reaction evidence="1 8">
        <text>D-fructose 6-phosphate + L-glutamine = D-glucosamine 6-phosphate + L-glutamate</text>
        <dbReference type="Rhea" id="RHEA:13237"/>
        <dbReference type="ChEBI" id="CHEBI:29985"/>
        <dbReference type="ChEBI" id="CHEBI:58359"/>
        <dbReference type="ChEBI" id="CHEBI:58725"/>
        <dbReference type="ChEBI" id="CHEBI:61527"/>
        <dbReference type="EC" id="2.6.1.16"/>
    </reaction>
</comment>
<evidence type="ECO:0000256" key="1">
    <source>
        <dbReference type="ARBA" id="ARBA00001031"/>
    </source>
</evidence>
<dbReference type="InterPro" id="IPR035490">
    <property type="entry name" value="GlmS/FrlB_SIS"/>
</dbReference>
<keyword evidence="8" id="KW-0963">Cytoplasm</keyword>
<keyword evidence="12" id="KW-1185">Reference proteome</keyword>
<comment type="subunit">
    <text evidence="8">Homodimer.</text>
</comment>
<dbReference type="PANTHER" id="PTHR10937">
    <property type="entry name" value="GLUCOSAMINE--FRUCTOSE-6-PHOSPHATE AMINOTRANSFERASE, ISOMERIZING"/>
    <property type="match status" value="1"/>
</dbReference>
<dbReference type="InterPro" id="IPR017932">
    <property type="entry name" value="GATase_2_dom"/>
</dbReference>
<dbReference type="EC" id="2.6.1.16" evidence="2 8"/>
<dbReference type="PROSITE" id="PS51278">
    <property type="entry name" value="GATASE_TYPE_2"/>
    <property type="match status" value="1"/>
</dbReference>
<evidence type="ECO:0000259" key="10">
    <source>
        <dbReference type="PROSITE" id="PS51464"/>
    </source>
</evidence>
<dbReference type="InterPro" id="IPR035466">
    <property type="entry name" value="GlmS/AgaS_SIS"/>
</dbReference>
<dbReference type="Gene3D" id="3.60.20.10">
    <property type="entry name" value="Glutamine Phosphoribosylpyrophosphate, subunit 1, domain 1"/>
    <property type="match status" value="1"/>
</dbReference>
<dbReference type="Proteomes" id="UP001515641">
    <property type="component" value="Unassembled WGS sequence"/>
</dbReference>
<dbReference type="InterPro" id="IPR047084">
    <property type="entry name" value="GFAT_N"/>
</dbReference>
<keyword evidence="6" id="KW-0677">Repeat</keyword>
<dbReference type="HAMAP" id="MF_00164">
    <property type="entry name" value="GlmS"/>
    <property type="match status" value="1"/>
</dbReference>
<protein>
    <recommendedName>
        <fullName evidence="3 8">Glutamine--fructose-6-phosphate aminotransferase [isomerizing]</fullName>
        <ecNumber evidence="2 8">2.6.1.16</ecNumber>
    </recommendedName>
    <alternativeName>
        <fullName evidence="8">D-fructose-6-phosphate amidotransferase</fullName>
    </alternativeName>
    <alternativeName>
        <fullName evidence="8">GFAT</fullName>
    </alternativeName>
    <alternativeName>
        <fullName evidence="8">Glucosamine-6-phosphate synthase</fullName>
    </alternativeName>
    <alternativeName>
        <fullName evidence="8">Hexosephosphate aminotransferase</fullName>
    </alternativeName>
    <alternativeName>
        <fullName evidence="8">L-glutamine--D-fructose-6-phosphate amidotransferase</fullName>
    </alternativeName>
</protein>
<keyword evidence="5 8" id="KW-0808">Transferase</keyword>
<evidence type="ECO:0000313" key="12">
    <source>
        <dbReference type="Proteomes" id="UP001515641"/>
    </source>
</evidence>
<proteinExistence type="inferred from homology"/>
<comment type="function">
    <text evidence="8">Catalyzes the first step in hexosamine metabolism, converting fructose-6P into glucosamine-6P using glutamine as a nitrogen source.</text>
</comment>
<dbReference type="InterPro" id="IPR046348">
    <property type="entry name" value="SIS_dom_sf"/>
</dbReference>
<dbReference type="RefSeq" id="WP_166450338.1">
    <property type="nucleotide sequence ID" value="NZ_JAAOMA010000001.1"/>
</dbReference>
<feature type="domain" description="SIS" evidence="10">
    <location>
        <begin position="458"/>
        <end position="599"/>
    </location>
</feature>
<dbReference type="PANTHER" id="PTHR10937:SF0">
    <property type="entry name" value="GLUTAMINE--FRUCTOSE-6-PHOSPHATE TRANSAMINASE (ISOMERIZING)"/>
    <property type="match status" value="1"/>
</dbReference>
<organism evidence="11 12">
    <name type="scientific">Chromobacterium fluminis</name>
    <dbReference type="NCBI Taxonomy" id="3044269"/>
    <lineage>
        <taxon>Bacteria</taxon>
        <taxon>Pseudomonadati</taxon>
        <taxon>Pseudomonadota</taxon>
        <taxon>Betaproteobacteria</taxon>
        <taxon>Neisseriales</taxon>
        <taxon>Chromobacteriaceae</taxon>
        <taxon>Chromobacterium</taxon>
    </lineage>
</organism>
<dbReference type="SUPFAM" id="SSF53697">
    <property type="entry name" value="SIS domain"/>
    <property type="match status" value="1"/>
</dbReference>
<dbReference type="EMBL" id="JAAOMA010000001">
    <property type="protein sequence ID" value="NHR03601.1"/>
    <property type="molecule type" value="Genomic_DNA"/>
</dbReference>
<dbReference type="InterPro" id="IPR029055">
    <property type="entry name" value="Ntn_hydrolases_N"/>
</dbReference>
<evidence type="ECO:0000256" key="7">
    <source>
        <dbReference type="ARBA" id="ARBA00022962"/>
    </source>
</evidence>
<feature type="domain" description="Glutamine amidotransferase type-2" evidence="9">
    <location>
        <begin position="2"/>
        <end position="218"/>
    </location>
</feature>
<dbReference type="InterPro" id="IPR005855">
    <property type="entry name" value="GFAT"/>
</dbReference>
<reference evidence="11 12" key="1">
    <citation type="submission" date="2020-03" db="EMBL/GenBank/DDBJ databases">
        <title>Draft genome sequence of environmentally isolated cultures.</title>
        <authorList>
            <person name="Wilson H.S."/>
            <person name="De Leon M.E."/>
        </authorList>
    </citation>
    <scope>NUCLEOTIDE SEQUENCE [LARGE SCALE GENOMIC DNA]</scope>
    <source>
        <strain evidence="11 12">HSC-31F16</strain>
    </source>
</reference>
<comment type="subcellular location">
    <subcellularLocation>
        <location evidence="8">Cytoplasm</location>
    </subcellularLocation>
</comment>
<evidence type="ECO:0000256" key="6">
    <source>
        <dbReference type="ARBA" id="ARBA00022737"/>
    </source>
</evidence>
<evidence type="ECO:0000256" key="2">
    <source>
        <dbReference type="ARBA" id="ARBA00012916"/>
    </source>
</evidence>
<evidence type="ECO:0000313" key="11">
    <source>
        <dbReference type="EMBL" id="NHR03601.1"/>
    </source>
</evidence>
<dbReference type="Gene3D" id="3.40.50.10490">
    <property type="entry name" value="Glucose-6-phosphate isomerase like protein, domain 1"/>
    <property type="match status" value="2"/>
</dbReference>
<feature type="initiator methionine" description="Removed" evidence="8">
    <location>
        <position position="1"/>
    </location>
</feature>
<feature type="active site" description="For Fru-6P isomerization activity" evidence="8">
    <location>
        <position position="604"/>
    </location>
</feature>
<keyword evidence="4 8" id="KW-0032">Aminotransferase</keyword>
<feature type="active site" description="Nucleophile; for GATase activity" evidence="8">
    <location>
        <position position="2"/>
    </location>
</feature>